<evidence type="ECO:0000313" key="1">
    <source>
        <dbReference type="EMBL" id="KAB1220226.1"/>
    </source>
</evidence>
<sequence>MNYLRILRQVGAYPKTMRTEAQSTSKEGISYGNLLTQLIMDARADANVMNCIRCSSAPSIVGTVGILMAHGLAHSVLQLHRGISGGTTWAQQDIGALLEMEHNILNAVKRLSSSTVWLL</sequence>
<keyword evidence="2" id="KW-1185">Reference proteome</keyword>
<name>A0A6A1W7E2_9ROSI</name>
<evidence type="ECO:0000313" key="2">
    <source>
        <dbReference type="Proteomes" id="UP000516437"/>
    </source>
</evidence>
<organism evidence="1 2">
    <name type="scientific">Morella rubra</name>
    <name type="common">Chinese bayberry</name>
    <dbReference type="NCBI Taxonomy" id="262757"/>
    <lineage>
        <taxon>Eukaryota</taxon>
        <taxon>Viridiplantae</taxon>
        <taxon>Streptophyta</taxon>
        <taxon>Embryophyta</taxon>
        <taxon>Tracheophyta</taxon>
        <taxon>Spermatophyta</taxon>
        <taxon>Magnoliopsida</taxon>
        <taxon>eudicotyledons</taxon>
        <taxon>Gunneridae</taxon>
        <taxon>Pentapetalae</taxon>
        <taxon>rosids</taxon>
        <taxon>fabids</taxon>
        <taxon>Fagales</taxon>
        <taxon>Myricaceae</taxon>
        <taxon>Morella</taxon>
    </lineage>
</organism>
<dbReference type="EMBL" id="RXIC02000021">
    <property type="protein sequence ID" value="KAB1220226.1"/>
    <property type="molecule type" value="Genomic_DNA"/>
</dbReference>
<protein>
    <submittedName>
        <fullName evidence="1">Uncharacterized protein</fullName>
    </submittedName>
</protein>
<comment type="caution">
    <text evidence="1">The sequence shown here is derived from an EMBL/GenBank/DDBJ whole genome shotgun (WGS) entry which is preliminary data.</text>
</comment>
<reference evidence="1 2" key="1">
    <citation type="journal article" date="2019" name="Plant Biotechnol. J.">
        <title>The red bayberry genome and genetic basis of sex determination.</title>
        <authorList>
            <person name="Jia H.M."/>
            <person name="Jia H.J."/>
            <person name="Cai Q.L."/>
            <person name="Wang Y."/>
            <person name="Zhao H.B."/>
            <person name="Yang W.F."/>
            <person name="Wang G.Y."/>
            <person name="Li Y.H."/>
            <person name="Zhan D.L."/>
            <person name="Shen Y.T."/>
            <person name="Niu Q.F."/>
            <person name="Chang L."/>
            <person name="Qiu J."/>
            <person name="Zhao L."/>
            <person name="Xie H.B."/>
            <person name="Fu W.Y."/>
            <person name="Jin J."/>
            <person name="Li X.W."/>
            <person name="Jiao Y."/>
            <person name="Zhou C.C."/>
            <person name="Tu T."/>
            <person name="Chai C.Y."/>
            <person name="Gao J.L."/>
            <person name="Fan L.J."/>
            <person name="van de Weg E."/>
            <person name="Wang J.Y."/>
            <person name="Gao Z.S."/>
        </authorList>
    </citation>
    <scope>NUCLEOTIDE SEQUENCE [LARGE SCALE GENOMIC DNA]</scope>
    <source>
        <tissue evidence="1">Leaves</tissue>
    </source>
</reference>
<accession>A0A6A1W7E2</accession>
<gene>
    <name evidence="1" type="ORF">CJ030_MR3G017050</name>
</gene>
<dbReference type="AlphaFoldDB" id="A0A6A1W7E2"/>
<proteinExistence type="predicted"/>
<dbReference type="Proteomes" id="UP000516437">
    <property type="component" value="Chromosome 3"/>
</dbReference>